<accession>W9S911</accession>
<dbReference type="AlphaFoldDB" id="W9S911"/>
<protein>
    <submittedName>
        <fullName evidence="1">Uncharacterized protein</fullName>
    </submittedName>
</protein>
<dbReference type="Proteomes" id="UP000030645">
    <property type="component" value="Unassembled WGS sequence"/>
</dbReference>
<dbReference type="EMBL" id="KE345164">
    <property type="protein sequence ID" value="EXB94585.1"/>
    <property type="molecule type" value="Genomic_DNA"/>
</dbReference>
<sequence>MWHLLYTQITSGFRVGSKYYLRFRKYSINIKLISSQSSCTLTVVGLTPGDPLVVKRTEFSRETQNERSSDGSPNKLYPLSDIAIDLTQLITLSFLSSSDDEGLSGVEAATTLDLTGWGLLRCQIWVGGGL</sequence>
<organism evidence="1 2">
    <name type="scientific">Morus notabilis</name>
    <dbReference type="NCBI Taxonomy" id="981085"/>
    <lineage>
        <taxon>Eukaryota</taxon>
        <taxon>Viridiplantae</taxon>
        <taxon>Streptophyta</taxon>
        <taxon>Embryophyta</taxon>
        <taxon>Tracheophyta</taxon>
        <taxon>Spermatophyta</taxon>
        <taxon>Magnoliopsida</taxon>
        <taxon>eudicotyledons</taxon>
        <taxon>Gunneridae</taxon>
        <taxon>Pentapetalae</taxon>
        <taxon>rosids</taxon>
        <taxon>fabids</taxon>
        <taxon>Rosales</taxon>
        <taxon>Moraceae</taxon>
        <taxon>Moreae</taxon>
        <taxon>Morus</taxon>
    </lineage>
</organism>
<keyword evidence="2" id="KW-1185">Reference proteome</keyword>
<name>W9S911_9ROSA</name>
<reference evidence="2" key="1">
    <citation type="submission" date="2013-01" db="EMBL/GenBank/DDBJ databases">
        <title>Draft Genome Sequence of a Mulberry Tree, Morus notabilis C.K. Schneid.</title>
        <authorList>
            <person name="He N."/>
            <person name="Zhao S."/>
        </authorList>
    </citation>
    <scope>NUCLEOTIDE SEQUENCE</scope>
</reference>
<evidence type="ECO:0000313" key="2">
    <source>
        <dbReference type="Proteomes" id="UP000030645"/>
    </source>
</evidence>
<gene>
    <name evidence="1" type="ORF">L484_022902</name>
</gene>
<proteinExistence type="predicted"/>
<evidence type="ECO:0000313" key="1">
    <source>
        <dbReference type="EMBL" id="EXB94585.1"/>
    </source>
</evidence>